<proteinExistence type="inferred from homology"/>
<evidence type="ECO:0000313" key="7">
    <source>
        <dbReference type="EMBL" id="WTQ76106.1"/>
    </source>
</evidence>
<protein>
    <submittedName>
        <fullName evidence="7">Dipeptide ABC transporter ATP-binding protein</fullName>
    </submittedName>
</protein>
<keyword evidence="2" id="KW-0813">Transport</keyword>
<keyword evidence="3" id="KW-0547">Nucleotide-binding</keyword>
<evidence type="ECO:0000256" key="1">
    <source>
        <dbReference type="ARBA" id="ARBA00005417"/>
    </source>
</evidence>
<dbReference type="EMBL" id="CP108169">
    <property type="protein sequence ID" value="WTQ76106.1"/>
    <property type="molecule type" value="Genomic_DNA"/>
</dbReference>
<dbReference type="GO" id="GO:0015833">
    <property type="term" value="P:peptide transport"/>
    <property type="evidence" value="ECO:0007669"/>
    <property type="project" value="InterPro"/>
</dbReference>
<dbReference type="Pfam" id="PF00005">
    <property type="entry name" value="ABC_tran"/>
    <property type="match status" value="1"/>
</dbReference>
<accession>A0AAU1LXZ1</accession>
<dbReference type="SUPFAM" id="SSF52540">
    <property type="entry name" value="P-loop containing nucleoside triphosphate hydrolases"/>
    <property type="match status" value="1"/>
</dbReference>
<dbReference type="GO" id="GO:0055085">
    <property type="term" value="P:transmembrane transport"/>
    <property type="evidence" value="ECO:0007669"/>
    <property type="project" value="UniProtKB-ARBA"/>
</dbReference>
<feature type="compositionally biased region" description="Low complexity" evidence="5">
    <location>
        <begin position="386"/>
        <end position="397"/>
    </location>
</feature>
<dbReference type="CDD" id="cd03257">
    <property type="entry name" value="ABC_NikE_OppD_transporters"/>
    <property type="match status" value="1"/>
</dbReference>
<reference evidence="7" key="1">
    <citation type="submission" date="2022-10" db="EMBL/GenBank/DDBJ databases">
        <title>The complete genomes of actinobacterial strains from the NBC collection.</title>
        <authorList>
            <person name="Joergensen T.S."/>
            <person name="Alvarez Arevalo M."/>
            <person name="Sterndorff E.B."/>
            <person name="Faurdal D."/>
            <person name="Vuksanovic O."/>
            <person name="Mourched A.-S."/>
            <person name="Charusanti P."/>
            <person name="Shaw S."/>
            <person name="Blin K."/>
            <person name="Weber T."/>
        </authorList>
    </citation>
    <scope>NUCLEOTIDE SEQUENCE</scope>
    <source>
        <strain evidence="7">NBC_00148</strain>
    </source>
</reference>
<gene>
    <name evidence="7" type="ORF">OG222_24715</name>
</gene>
<evidence type="ECO:0000256" key="5">
    <source>
        <dbReference type="SAM" id="MobiDB-lite"/>
    </source>
</evidence>
<dbReference type="FunFam" id="3.40.50.300:FF:000016">
    <property type="entry name" value="Oligopeptide ABC transporter ATP-binding component"/>
    <property type="match status" value="1"/>
</dbReference>
<organism evidence="7">
    <name type="scientific">Streptomyces sp. NBC_00148</name>
    <dbReference type="NCBI Taxonomy" id="2903626"/>
    <lineage>
        <taxon>Bacteria</taxon>
        <taxon>Bacillati</taxon>
        <taxon>Actinomycetota</taxon>
        <taxon>Actinomycetes</taxon>
        <taxon>Kitasatosporales</taxon>
        <taxon>Streptomycetaceae</taxon>
        <taxon>Streptomyces</taxon>
    </lineage>
</organism>
<dbReference type="AlphaFoldDB" id="A0AAU1LXZ1"/>
<name>A0AAU1LXZ1_9ACTN</name>
<feature type="domain" description="ABC transporter" evidence="6">
    <location>
        <begin position="28"/>
        <end position="278"/>
    </location>
</feature>
<dbReference type="GO" id="GO:0005524">
    <property type="term" value="F:ATP binding"/>
    <property type="evidence" value="ECO:0007669"/>
    <property type="project" value="UniProtKB-KW"/>
</dbReference>
<dbReference type="NCBIfam" id="TIGR01727">
    <property type="entry name" value="oligo_HPY"/>
    <property type="match status" value="1"/>
</dbReference>
<dbReference type="InterPro" id="IPR017871">
    <property type="entry name" value="ABC_transporter-like_CS"/>
</dbReference>
<evidence type="ECO:0000256" key="4">
    <source>
        <dbReference type="ARBA" id="ARBA00022840"/>
    </source>
</evidence>
<dbReference type="PANTHER" id="PTHR43776:SF7">
    <property type="entry name" value="D,D-DIPEPTIDE TRANSPORT ATP-BINDING PROTEIN DDPF-RELATED"/>
    <property type="match status" value="1"/>
</dbReference>
<dbReference type="InterPro" id="IPR027417">
    <property type="entry name" value="P-loop_NTPase"/>
</dbReference>
<comment type="similarity">
    <text evidence="1">Belongs to the ABC transporter superfamily.</text>
</comment>
<dbReference type="PROSITE" id="PS00211">
    <property type="entry name" value="ABC_TRANSPORTER_1"/>
    <property type="match status" value="1"/>
</dbReference>
<evidence type="ECO:0000256" key="3">
    <source>
        <dbReference type="ARBA" id="ARBA00022741"/>
    </source>
</evidence>
<sequence length="454" mass="48177">MTDLNKKTPASPAAGSDGSGSDGSEPLLKVDNLVKHFPITKGVLKRKVGAVQAVDGLTFDVRPGETLGVVGESGCGKSTMGRLVTRLLEPTGGTVEFQGRDITHMSAGKLRPMRRDIQMIFQDPYGSLNPRHTVGGIVGTPFRLQGVKPEGGVKAEVQRLLELVGLNPEHYNRYPHEFSGGQRQRIGIARALALKPKLVVADEPVSALDVSIQAQVVNLLDDLQDELGLTYMIIAHDLSVIRHVSDRIAVMYLGKIVELADRTSLYEAPMHPYTKALMSAVPVPDPRRRGAKSDRILLKGDVPSPISPPSGCRFHTRCWKATQVCKTTEPPLLQLKTGHQVACHHPENGEDQAPGDAPLVADVITVKSAAPAEPAVAESVAEEAPEPVAAETPAGPEASEETAEPKASTEPEAAAEPATPAEPEASEEAPEPAAEADDKGASATPTGAEDKTKE</sequence>
<evidence type="ECO:0000256" key="2">
    <source>
        <dbReference type="ARBA" id="ARBA00022448"/>
    </source>
</evidence>
<dbReference type="InterPro" id="IPR050319">
    <property type="entry name" value="ABC_transp_ATP-bind"/>
</dbReference>
<dbReference type="NCBIfam" id="NF008453">
    <property type="entry name" value="PRK11308.1"/>
    <property type="match status" value="1"/>
</dbReference>
<feature type="region of interest" description="Disordered" evidence="5">
    <location>
        <begin position="374"/>
        <end position="454"/>
    </location>
</feature>
<dbReference type="InterPro" id="IPR003439">
    <property type="entry name" value="ABC_transporter-like_ATP-bd"/>
</dbReference>
<dbReference type="InterPro" id="IPR013563">
    <property type="entry name" value="Oligopep_ABC_C"/>
</dbReference>
<dbReference type="Gene3D" id="3.40.50.300">
    <property type="entry name" value="P-loop containing nucleotide triphosphate hydrolases"/>
    <property type="match status" value="1"/>
</dbReference>
<feature type="compositionally biased region" description="Low complexity" evidence="5">
    <location>
        <begin position="410"/>
        <end position="423"/>
    </location>
</feature>
<dbReference type="PROSITE" id="PS50893">
    <property type="entry name" value="ABC_TRANSPORTER_2"/>
    <property type="match status" value="1"/>
</dbReference>
<dbReference type="PANTHER" id="PTHR43776">
    <property type="entry name" value="TRANSPORT ATP-BINDING PROTEIN"/>
    <property type="match status" value="1"/>
</dbReference>
<dbReference type="SMART" id="SM00382">
    <property type="entry name" value="AAA"/>
    <property type="match status" value="1"/>
</dbReference>
<evidence type="ECO:0000259" key="6">
    <source>
        <dbReference type="PROSITE" id="PS50893"/>
    </source>
</evidence>
<keyword evidence="4 7" id="KW-0067">ATP-binding</keyword>
<dbReference type="Pfam" id="PF08352">
    <property type="entry name" value="oligo_HPY"/>
    <property type="match status" value="1"/>
</dbReference>
<dbReference type="GO" id="GO:0016887">
    <property type="term" value="F:ATP hydrolysis activity"/>
    <property type="evidence" value="ECO:0007669"/>
    <property type="project" value="InterPro"/>
</dbReference>
<dbReference type="InterPro" id="IPR003593">
    <property type="entry name" value="AAA+_ATPase"/>
</dbReference>
<feature type="region of interest" description="Disordered" evidence="5">
    <location>
        <begin position="1"/>
        <end position="24"/>
    </location>
</feature>